<keyword evidence="4" id="KW-0812">Transmembrane</keyword>
<keyword evidence="3 6" id="KW-0012">Acyltransferase</keyword>
<sequence>MNFIIKCLRYLFFAIFVRFIIFVLIGAKVRNREKLPKEGPAVIVANHNSHLDTLMLVSLFKLKLLDKIHPVAAADYFMRTGFFTWFSKKIIGIIPINRQRKTKKENPLIPCYQALDNNEILILFPEGTRGDPEKMSEFKKGISFIAERYPHVPITSVFMYGLGKALPKGKRLLVPFACDVLVGDSIYWQGDRTQFMNQLNKEYEILSAEISKPDFNTF</sequence>
<dbReference type="SUPFAM" id="SSF69593">
    <property type="entry name" value="Glycerol-3-phosphate (1)-acyltransferase"/>
    <property type="match status" value="1"/>
</dbReference>
<dbReference type="Proteomes" id="UP000254794">
    <property type="component" value="Unassembled WGS sequence"/>
</dbReference>
<evidence type="ECO:0000256" key="2">
    <source>
        <dbReference type="ARBA" id="ARBA00022679"/>
    </source>
</evidence>
<reference evidence="6 7" key="1">
    <citation type="submission" date="2018-06" db="EMBL/GenBank/DDBJ databases">
        <authorList>
            <consortium name="Pathogen Informatics"/>
            <person name="Doyle S."/>
        </authorList>
    </citation>
    <scope>NUCLEOTIDE SEQUENCE [LARGE SCALE GENOMIC DNA]</scope>
    <source>
        <strain evidence="6 7">NCTC13316</strain>
    </source>
</reference>
<comment type="pathway">
    <text evidence="1">Lipid metabolism.</text>
</comment>
<organism evidence="6 7">
    <name type="scientific">Legionella busanensis</name>
    <dbReference type="NCBI Taxonomy" id="190655"/>
    <lineage>
        <taxon>Bacteria</taxon>
        <taxon>Pseudomonadati</taxon>
        <taxon>Pseudomonadota</taxon>
        <taxon>Gammaproteobacteria</taxon>
        <taxon>Legionellales</taxon>
        <taxon>Legionellaceae</taxon>
        <taxon>Legionella</taxon>
    </lineage>
</organism>
<feature type="transmembrane region" description="Helical" evidence="4">
    <location>
        <begin position="7"/>
        <end position="27"/>
    </location>
</feature>
<gene>
    <name evidence="6" type="ORF">NCTC13316_02581</name>
</gene>
<dbReference type="GO" id="GO:0006654">
    <property type="term" value="P:phosphatidic acid biosynthetic process"/>
    <property type="evidence" value="ECO:0007669"/>
    <property type="project" value="TreeGrafter"/>
</dbReference>
<feature type="domain" description="Phospholipid/glycerol acyltransferase" evidence="5">
    <location>
        <begin position="41"/>
        <end position="162"/>
    </location>
</feature>
<evidence type="ECO:0000256" key="4">
    <source>
        <dbReference type="SAM" id="Phobius"/>
    </source>
</evidence>
<evidence type="ECO:0000256" key="3">
    <source>
        <dbReference type="ARBA" id="ARBA00023315"/>
    </source>
</evidence>
<dbReference type="AlphaFoldDB" id="A0A378JP63"/>
<keyword evidence="4" id="KW-1133">Transmembrane helix</keyword>
<evidence type="ECO:0000313" key="7">
    <source>
        <dbReference type="Proteomes" id="UP000254794"/>
    </source>
</evidence>
<dbReference type="InterPro" id="IPR002123">
    <property type="entry name" value="Plipid/glycerol_acylTrfase"/>
</dbReference>
<dbReference type="Pfam" id="PF01553">
    <property type="entry name" value="Acyltransferase"/>
    <property type="match status" value="1"/>
</dbReference>
<dbReference type="RefSeq" id="WP_207385790.1">
    <property type="nucleotide sequence ID" value="NZ_CAAAHP010000006.1"/>
</dbReference>
<dbReference type="EMBL" id="UGOD01000001">
    <property type="protein sequence ID" value="STX52468.1"/>
    <property type="molecule type" value="Genomic_DNA"/>
</dbReference>
<evidence type="ECO:0000259" key="5">
    <source>
        <dbReference type="SMART" id="SM00563"/>
    </source>
</evidence>
<keyword evidence="2 6" id="KW-0808">Transferase</keyword>
<evidence type="ECO:0000313" key="6">
    <source>
        <dbReference type="EMBL" id="STX52468.1"/>
    </source>
</evidence>
<evidence type="ECO:0000256" key="1">
    <source>
        <dbReference type="ARBA" id="ARBA00005189"/>
    </source>
</evidence>
<proteinExistence type="predicted"/>
<keyword evidence="7" id="KW-1185">Reference proteome</keyword>
<dbReference type="PANTHER" id="PTHR10434:SF11">
    <property type="entry name" value="1-ACYL-SN-GLYCEROL-3-PHOSPHATE ACYLTRANSFERASE"/>
    <property type="match status" value="1"/>
</dbReference>
<dbReference type="SMART" id="SM00563">
    <property type="entry name" value="PlsC"/>
    <property type="match status" value="1"/>
</dbReference>
<dbReference type="PANTHER" id="PTHR10434">
    <property type="entry name" value="1-ACYL-SN-GLYCEROL-3-PHOSPHATE ACYLTRANSFERASE"/>
    <property type="match status" value="1"/>
</dbReference>
<dbReference type="GO" id="GO:0003841">
    <property type="term" value="F:1-acylglycerol-3-phosphate O-acyltransferase activity"/>
    <property type="evidence" value="ECO:0007669"/>
    <property type="project" value="TreeGrafter"/>
</dbReference>
<protein>
    <submittedName>
        <fullName evidence="6">2-acyl-glycerophospho-ethanolamine acyltransferase</fullName>
    </submittedName>
</protein>
<keyword evidence="4" id="KW-0472">Membrane</keyword>
<name>A0A378JP63_9GAMM</name>
<dbReference type="CDD" id="cd07989">
    <property type="entry name" value="LPLAT_AGPAT-like"/>
    <property type="match status" value="1"/>
</dbReference>
<accession>A0A378JP63</accession>